<reference evidence="1 2" key="1">
    <citation type="submission" date="2019-03" db="EMBL/GenBank/DDBJ databases">
        <title>Genomic Encyclopedia of Type Strains, Phase IV (KMG-IV): sequencing the most valuable type-strain genomes for metagenomic binning, comparative biology and taxonomic classification.</title>
        <authorList>
            <person name="Goeker M."/>
        </authorList>
    </citation>
    <scope>NUCLEOTIDE SEQUENCE [LARGE SCALE GENOMIC DNA]</scope>
    <source>
        <strain evidence="1 2">DSM 654</strain>
    </source>
</reference>
<dbReference type="RefSeq" id="WP_277592441.1">
    <property type="nucleotide sequence ID" value="NZ_CBCSGL010000023.1"/>
</dbReference>
<sequence length="41" mass="4639">MKPRRWILPLLAAAVLAATMLAYRHPAVMIQLSEQIWACFG</sequence>
<evidence type="ECO:0000313" key="2">
    <source>
        <dbReference type="Proteomes" id="UP000295110"/>
    </source>
</evidence>
<evidence type="ECO:0000313" key="1">
    <source>
        <dbReference type="EMBL" id="TCV03785.1"/>
    </source>
</evidence>
<dbReference type="EMBL" id="SMBU01000002">
    <property type="protein sequence ID" value="TCV03785.1"/>
    <property type="molecule type" value="Genomic_DNA"/>
</dbReference>
<comment type="caution">
    <text evidence="1">The sequence shown here is derived from an EMBL/GenBank/DDBJ whole genome shotgun (WGS) entry which is preliminary data.</text>
</comment>
<accession>A0A4R3VL15</accession>
<keyword evidence="2" id="KW-1185">Reference proteome</keyword>
<organism evidence="1 2">
    <name type="scientific">Roseateles saccharophilus</name>
    <name type="common">Pseudomonas saccharophila</name>
    <dbReference type="NCBI Taxonomy" id="304"/>
    <lineage>
        <taxon>Bacteria</taxon>
        <taxon>Pseudomonadati</taxon>
        <taxon>Pseudomonadota</taxon>
        <taxon>Betaproteobacteria</taxon>
        <taxon>Burkholderiales</taxon>
        <taxon>Sphaerotilaceae</taxon>
        <taxon>Roseateles</taxon>
    </lineage>
</organism>
<gene>
    <name evidence="1" type="ORF">EV671_100246</name>
</gene>
<proteinExistence type="predicted"/>
<dbReference type="AlphaFoldDB" id="A0A4R3VL15"/>
<protein>
    <submittedName>
        <fullName evidence="1">Uncharacterized protein</fullName>
    </submittedName>
</protein>
<name>A0A4R3VL15_ROSSA</name>
<dbReference type="Proteomes" id="UP000295110">
    <property type="component" value="Unassembled WGS sequence"/>
</dbReference>